<name>A0AAE4GED7_9BURK</name>
<dbReference type="Pfam" id="PF00990">
    <property type="entry name" value="GGDEF"/>
    <property type="match status" value="1"/>
</dbReference>
<dbReference type="AlphaFoldDB" id="A0AAE4GED7"/>
<reference evidence="5" key="1">
    <citation type="submission" date="2023-02" db="EMBL/GenBank/DDBJ databases">
        <title>Description of Herbaspirillum huttiense subsp. nephrolepsisexaltata and Herbaspirillum huttiense subsp. lycopersicon.</title>
        <authorList>
            <person name="Poudel M."/>
            <person name="Sharma A."/>
            <person name="Goss E."/>
            <person name="Tapia J.H."/>
            <person name="Harmon C.M."/>
            <person name="Jones J.B."/>
        </authorList>
    </citation>
    <scope>NUCLEOTIDE SEQUENCE</scope>
    <source>
        <strain evidence="5">NC40101</strain>
    </source>
</reference>
<evidence type="ECO:0000313" key="5">
    <source>
        <dbReference type="EMBL" id="MDT0340086.1"/>
    </source>
</evidence>
<dbReference type="RefSeq" id="WP_310838805.1">
    <property type="nucleotide sequence ID" value="NZ_JAVLSM010000020.1"/>
</dbReference>
<keyword evidence="5" id="KW-0548">Nucleotidyltransferase</keyword>
<feature type="transmembrane region" description="Helical" evidence="3">
    <location>
        <begin position="37"/>
        <end position="55"/>
    </location>
</feature>
<dbReference type="PANTHER" id="PTHR45138:SF9">
    <property type="entry name" value="DIGUANYLATE CYCLASE DGCM-RELATED"/>
    <property type="match status" value="1"/>
</dbReference>
<evidence type="ECO:0000256" key="1">
    <source>
        <dbReference type="ARBA" id="ARBA00012528"/>
    </source>
</evidence>
<dbReference type="GO" id="GO:0052621">
    <property type="term" value="F:diguanylate cyclase activity"/>
    <property type="evidence" value="ECO:0007669"/>
    <property type="project" value="UniProtKB-EC"/>
</dbReference>
<sequence>MLYNRLLRQIESKTHALDMAALWKYICHAEQRGTHTFAFFQCIGMIAWLIAALAAPSQHALHLNSIIGYSMGMTAILLLTILRNPLWIRVALKFVFYGFLTQALRSLILTSDNGLFWALSVCALIVVATSPMFHDPFSFSTCAGIVIITLLGPYSGVFLNSSELNWFICFVGSVLIFGLSVNVMFFRQGFRIYATNRKLLEMAYTDSLTGINNRRSFLECVDELMKDGQKNRNLFLFLIDVDNFKSINDAYGHEKGDEVLIEIAARLNKAASPMRCGRLGGEEFGAVVCGSSQQAGALAGEINRSISAVAISGLRVTVSIGVAELYGEMSMSELLAEADRQMYVAKRAGKNCYSLADQVAGVDDPAAPFLDDALGVAASATLKS</sequence>
<dbReference type="Gene3D" id="3.30.70.270">
    <property type="match status" value="1"/>
</dbReference>
<dbReference type="InterPro" id="IPR000160">
    <property type="entry name" value="GGDEF_dom"/>
</dbReference>
<dbReference type="PROSITE" id="PS50887">
    <property type="entry name" value="GGDEF"/>
    <property type="match status" value="1"/>
</dbReference>
<feature type="transmembrane region" description="Helical" evidence="3">
    <location>
        <begin position="164"/>
        <end position="186"/>
    </location>
</feature>
<evidence type="ECO:0000256" key="3">
    <source>
        <dbReference type="SAM" id="Phobius"/>
    </source>
</evidence>
<feature type="domain" description="GGDEF" evidence="4">
    <location>
        <begin position="232"/>
        <end position="358"/>
    </location>
</feature>
<gene>
    <name evidence="5" type="ORF">RJN63_24880</name>
</gene>
<feature type="transmembrane region" description="Helical" evidence="3">
    <location>
        <begin position="61"/>
        <end position="79"/>
    </location>
</feature>
<comment type="caution">
    <text evidence="5">The sequence shown here is derived from an EMBL/GenBank/DDBJ whole genome shotgun (WGS) entry which is preliminary data.</text>
</comment>
<evidence type="ECO:0000256" key="2">
    <source>
        <dbReference type="ARBA" id="ARBA00034247"/>
    </source>
</evidence>
<keyword evidence="3" id="KW-1133">Transmembrane helix</keyword>
<dbReference type="EMBL" id="JAVRAA010000018">
    <property type="protein sequence ID" value="MDT0340086.1"/>
    <property type="molecule type" value="Genomic_DNA"/>
</dbReference>
<dbReference type="SMART" id="SM00267">
    <property type="entry name" value="GGDEF"/>
    <property type="match status" value="1"/>
</dbReference>
<accession>A0AAE4GED7</accession>
<dbReference type="InterPro" id="IPR029787">
    <property type="entry name" value="Nucleotide_cyclase"/>
</dbReference>
<keyword evidence="3" id="KW-0472">Membrane</keyword>
<dbReference type="PANTHER" id="PTHR45138">
    <property type="entry name" value="REGULATORY COMPONENTS OF SENSORY TRANSDUCTION SYSTEM"/>
    <property type="match status" value="1"/>
</dbReference>
<dbReference type="CDD" id="cd01949">
    <property type="entry name" value="GGDEF"/>
    <property type="match status" value="1"/>
</dbReference>
<dbReference type="SUPFAM" id="SSF55073">
    <property type="entry name" value="Nucleotide cyclase"/>
    <property type="match status" value="1"/>
</dbReference>
<proteinExistence type="predicted"/>
<feature type="transmembrane region" description="Helical" evidence="3">
    <location>
        <begin position="114"/>
        <end position="130"/>
    </location>
</feature>
<keyword evidence="3" id="KW-0812">Transmembrane</keyword>
<evidence type="ECO:0000259" key="4">
    <source>
        <dbReference type="PROSITE" id="PS50887"/>
    </source>
</evidence>
<keyword evidence="5" id="KW-0808">Transferase</keyword>
<organism evidence="5">
    <name type="scientific">Herbaspirillum huttiense subsp. nephrolepidis</name>
    <dbReference type="NCBI Taxonomy" id="3075126"/>
    <lineage>
        <taxon>Bacteria</taxon>
        <taxon>Pseudomonadati</taxon>
        <taxon>Pseudomonadota</taxon>
        <taxon>Betaproteobacteria</taxon>
        <taxon>Burkholderiales</taxon>
        <taxon>Oxalobacteraceae</taxon>
        <taxon>Herbaspirillum</taxon>
    </lineage>
</organism>
<dbReference type="InterPro" id="IPR050469">
    <property type="entry name" value="Diguanylate_Cyclase"/>
</dbReference>
<feature type="transmembrane region" description="Helical" evidence="3">
    <location>
        <begin position="137"/>
        <end position="158"/>
    </location>
</feature>
<dbReference type="NCBIfam" id="TIGR00254">
    <property type="entry name" value="GGDEF"/>
    <property type="match status" value="1"/>
</dbReference>
<dbReference type="InterPro" id="IPR043128">
    <property type="entry name" value="Rev_trsase/Diguanyl_cyclase"/>
</dbReference>
<comment type="catalytic activity">
    <reaction evidence="2">
        <text>2 GTP = 3',3'-c-di-GMP + 2 diphosphate</text>
        <dbReference type="Rhea" id="RHEA:24898"/>
        <dbReference type="ChEBI" id="CHEBI:33019"/>
        <dbReference type="ChEBI" id="CHEBI:37565"/>
        <dbReference type="ChEBI" id="CHEBI:58805"/>
        <dbReference type="EC" id="2.7.7.65"/>
    </reaction>
</comment>
<dbReference type="EC" id="2.7.7.65" evidence="1"/>
<protein>
    <recommendedName>
        <fullName evidence="1">diguanylate cyclase</fullName>
        <ecNumber evidence="1">2.7.7.65</ecNumber>
    </recommendedName>
</protein>